<sequence length="159" mass="17743">MLCTYHAGQWFNNLLNFIDFIRLQFGKTANVLNLNDCLHIWLFSLEVRSLRDVVKMKLILSIMILSGCLLFILAGCARKNDYMPPAGATGEKIFKGACVQCHTPVNGKVMILRSEMANKEAIIERVTNGKGFGMPAFPNLTGDSVQNLAEYVLENSVTR</sequence>
<accession>Q82TZ4</accession>
<gene>
    <name evidence="7" type="ordered locus">NE1720</name>
</gene>
<keyword evidence="5" id="KW-0472">Membrane</keyword>
<keyword evidence="1 4" id="KW-0349">Heme</keyword>
<keyword evidence="5" id="KW-1133">Transmembrane helix</keyword>
<evidence type="ECO:0000256" key="4">
    <source>
        <dbReference type="PROSITE-ProRule" id="PRU00433"/>
    </source>
</evidence>
<dbReference type="Pfam" id="PF13442">
    <property type="entry name" value="Cytochrome_CBB3"/>
    <property type="match status" value="1"/>
</dbReference>
<dbReference type="Proteomes" id="UP000001416">
    <property type="component" value="Chromosome"/>
</dbReference>
<dbReference type="HOGENOM" id="CLU_1658929_0_0_4"/>
<evidence type="ECO:0000313" key="7">
    <source>
        <dbReference type="EMBL" id="CAD85631.1"/>
    </source>
</evidence>
<evidence type="ECO:0000256" key="5">
    <source>
        <dbReference type="SAM" id="Phobius"/>
    </source>
</evidence>
<dbReference type="GO" id="GO:0020037">
    <property type="term" value="F:heme binding"/>
    <property type="evidence" value="ECO:0007669"/>
    <property type="project" value="InterPro"/>
</dbReference>
<proteinExistence type="predicted"/>
<keyword evidence="2 4" id="KW-0479">Metal-binding</keyword>
<dbReference type="AlphaFoldDB" id="Q82TZ4"/>
<name>Q82TZ4_NITEU</name>
<keyword evidence="8" id="KW-1185">Reference proteome</keyword>
<evidence type="ECO:0000313" key="8">
    <source>
        <dbReference type="Proteomes" id="UP000001416"/>
    </source>
</evidence>
<keyword evidence="5" id="KW-0812">Transmembrane</keyword>
<feature type="transmembrane region" description="Helical" evidence="5">
    <location>
        <begin position="58"/>
        <end position="77"/>
    </location>
</feature>
<reference evidence="7 8" key="1">
    <citation type="journal article" date="2003" name="J. Bacteriol.">
        <title>Complete genome sequence of the ammonia-oxidizing bacterium and obligate chemolithoautotroph Nitrosomonas europaea.</title>
        <authorList>
            <person name="Chain P."/>
            <person name="Lamerdin J."/>
            <person name="Larimer F."/>
            <person name="Regala W."/>
            <person name="Land M."/>
            <person name="Hauser L."/>
            <person name="Hooper A."/>
            <person name="Klotz M."/>
            <person name="Norton J."/>
            <person name="Sayavedra-Soto L."/>
            <person name="Arciero D."/>
            <person name="Hommes N."/>
            <person name="Whittaker M."/>
            <person name="Arp D."/>
        </authorList>
    </citation>
    <scope>NUCLEOTIDE SEQUENCE [LARGE SCALE GENOMIC DNA]</scope>
    <source>
        <strain evidence="8">ATCC 19718 / CIP 103999 / KCTC 2705 / NBRC 14298</strain>
    </source>
</reference>
<keyword evidence="3 4" id="KW-0408">Iron</keyword>
<dbReference type="PROSITE" id="PS51007">
    <property type="entry name" value="CYTC"/>
    <property type="match status" value="1"/>
</dbReference>
<dbReference type="STRING" id="228410.NE1720"/>
<dbReference type="GeneID" id="87104880"/>
<evidence type="ECO:0000259" key="6">
    <source>
        <dbReference type="PROSITE" id="PS51007"/>
    </source>
</evidence>
<evidence type="ECO:0000256" key="1">
    <source>
        <dbReference type="ARBA" id="ARBA00022617"/>
    </source>
</evidence>
<dbReference type="KEGG" id="neu:NE1720"/>
<organism evidence="7 8">
    <name type="scientific">Nitrosomonas europaea (strain ATCC 19718 / CIP 103999 / KCTC 2705 / NBRC 14298)</name>
    <dbReference type="NCBI Taxonomy" id="228410"/>
    <lineage>
        <taxon>Bacteria</taxon>
        <taxon>Pseudomonadati</taxon>
        <taxon>Pseudomonadota</taxon>
        <taxon>Betaproteobacteria</taxon>
        <taxon>Nitrosomonadales</taxon>
        <taxon>Nitrosomonadaceae</taxon>
        <taxon>Nitrosomonas</taxon>
    </lineage>
</organism>
<dbReference type="eggNOG" id="COG2010">
    <property type="taxonomic scope" value="Bacteria"/>
</dbReference>
<protein>
    <submittedName>
        <fullName evidence="7">Cytochrome c, class I</fullName>
    </submittedName>
</protein>
<dbReference type="GO" id="GO:0009055">
    <property type="term" value="F:electron transfer activity"/>
    <property type="evidence" value="ECO:0007669"/>
    <property type="project" value="InterPro"/>
</dbReference>
<feature type="domain" description="Cytochrome c" evidence="6">
    <location>
        <begin position="85"/>
        <end position="156"/>
    </location>
</feature>
<dbReference type="SUPFAM" id="SSF46626">
    <property type="entry name" value="Cytochrome c"/>
    <property type="match status" value="1"/>
</dbReference>
<evidence type="ECO:0000256" key="3">
    <source>
        <dbReference type="ARBA" id="ARBA00023004"/>
    </source>
</evidence>
<dbReference type="InterPro" id="IPR009056">
    <property type="entry name" value="Cyt_c-like_dom"/>
</dbReference>
<dbReference type="GO" id="GO:0046872">
    <property type="term" value="F:metal ion binding"/>
    <property type="evidence" value="ECO:0007669"/>
    <property type="project" value="UniProtKB-KW"/>
</dbReference>
<dbReference type="Gene3D" id="1.10.760.10">
    <property type="entry name" value="Cytochrome c-like domain"/>
    <property type="match status" value="1"/>
</dbReference>
<dbReference type="InterPro" id="IPR036909">
    <property type="entry name" value="Cyt_c-like_dom_sf"/>
</dbReference>
<evidence type="ECO:0000256" key="2">
    <source>
        <dbReference type="ARBA" id="ARBA00022723"/>
    </source>
</evidence>
<dbReference type="RefSeq" id="WP_011112274.1">
    <property type="nucleotide sequence ID" value="NC_004757.1"/>
</dbReference>
<dbReference type="EMBL" id="AL954747">
    <property type="protein sequence ID" value="CAD85631.1"/>
    <property type="molecule type" value="Genomic_DNA"/>
</dbReference>